<dbReference type="SMART" id="SM00248">
    <property type="entry name" value="ANK"/>
    <property type="match status" value="6"/>
</dbReference>
<organism evidence="1 2">
    <name type="scientific">Heterostelium pallidum (strain ATCC 26659 / Pp 5 / PN500)</name>
    <name type="common">Cellular slime mold</name>
    <name type="synonym">Polysphondylium pallidum</name>
    <dbReference type="NCBI Taxonomy" id="670386"/>
    <lineage>
        <taxon>Eukaryota</taxon>
        <taxon>Amoebozoa</taxon>
        <taxon>Evosea</taxon>
        <taxon>Eumycetozoa</taxon>
        <taxon>Dictyostelia</taxon>
        <taxon>Acytosteliales</taxon>
        <taxon>Acytosteliaceae</taxon>
        <taxon>Heterostelium</taxon>
    </lineage>
</organism>
<name>D3BV01_HETP5</name>
<protein>
    <recommendedName>
        <fullName evidence="3">Ankyrin repeat protein</fullName>
    </recommendedName>
</protein>
<dbReference type="FunCoup" id="D3BV01">
    <property type="interactions" value="23"/>
</dbReference>
<proteinExistence type="predicted"/>
<dbReference type="SUPFAM" id="SSF48403">
    <property type="entry name" value="Ankyrin repeat"/>
    <property type="match status" value="1"/>
</dbReference>
<keyword evidence="2" id="KW-1185">Reference proteome</keyword>
<dbReference type="Gene3D" id="1.25.40.20">
    <property type="entry name" value="Ankyrin repeat-containing domain"/>
    <property type="match status" value="1"/>
</dbReference>
<dbReference type="InterPro" id="IPR036770">
    <property type="entry name" value="Ankyrin_rpt-contain_sf"/>
</dbReference>
<evidence type="ECO:0008006" key="3">
    <source>
        <dbReference type="Google" id="ProtNLM"/>
    </source>
</evidence>
<evidence type="ECO:0000313" key="2">
    <source>
        <dbReference type="Proteomes" id="UP000001396"/>
    </source>
</evidence>
<reference evidence="1 2" key="1">
    <citation type="journal article" date="2011" name="Genome Res.">
        <title>Phylogeny-wide analysis of social amoeba genomes highlights ancient origins for complex intercellular communication.</title>
        <authorList>
            <person name="Heidel A.J."/>
            <person name="Lawal H.M."/>
            <person name="Felder M."/>
            <person name="Schilde C."/>
            <person name="Helps N.R."/>
            <person name="Tunggal B."/>
            <person name="Rivero F."/>
            <person name="John U."/>
            <person name="Schleicher M."/>
            <person name="Eichinger L."/>
            <person name="Platzer M."/>
            <person name="Noegel A.A."/>
            <person name="Schaap P."/>
            <person name="Gloeckner G."/>
        </authorList>
    </citation>
    <scope>NUCLEOTIDE SEQUENCE [LARGE SCALE GENOMIC DNA]</scope>
    <source>
        <strain evidence="2">ATCC 26659 / Pp 5 / PN500</strain>
    </source>
</reference>
<dbReference type="RefSeq" id="XP_020427073.1">
    <property type="nucleotide sequence ID" value="XM_020582719.1"/>
</dbReference>
<dbReference type="Proteomes" id="UP000001396">
    <property type="component" value="Unassembled WGS sequence"/>
</dbReference>
<dbReference type="AlphaFoldDB" id="D3BV01"/>
<dbReference type="InterPro" id="IPR052050">
    <property type="entry name" value="SecEffector_AnkRepeat"/>
</dbReference>
<dbReference type="Pfam" id="PF13606">
    <property type="entry name" value="Ank_3"/>
    <property type="match status" value="1"/>
</dbReference>
<dbReference type="PANTHER" id="PTHR46586">
    <property type="entry name" value="ANKYRIN REPEAT-CONTAINING PROTEIN"/>
    <property type="match status" value="1"/>
</dbReference>
<sequence>MMDKSIFSLVFNNKVLCNNIFNHVILISSSDKRKHFKWSEVVVNAKVLAAHNYFEQLKQFLSKIVIKDPIVKNSILMIAIKYGDIDMLAYLMNRFKVDLNSVDNSFSNYLKSNINNQEYNEPCCYLNSIYCYAAQKGRMDIVDYLTARFKSYQWNYYRAMVKSPLSKNLEIVKYFVDKHNNNTPPTKFKVNRDLGVNVFDTAAYVGQIEMIEYLVRERPNDLQNSKMYLYAIEGGNTHFIEYLLREHRDLANKERQLIDSASSLYRFDIVKLLFSNGISECTSKPIDNAAIKGDMEMLIWLKENTTAESTKHTMDYAAMNGHLDCLKWLNANITSGCSSSTMDYASMSHLLCVKWLHYNRTEGCTTQSIENATQRGNLEILQWINSNYRSLKISRSCVWQAIEYSGKLQVFQWIYENTTHEYTYFSLIEMASHFNRFNILKYLIQQNNGECHIQY</sequence>
<evidence type="ECO:0000313" key="1">
    <source>
        <dbReference type="EMBL" id="EFA74939.1"/>
    </source>
</evidence>
<dbReference type="GeneID" id="31367441"/>
<accession>D3BV01</accession>
<dbReference type="PANTHER" id="PTHR46586:SF3">
    <property type="entry name" value="ANKYRIN REPEAT-CONTAINING PROTEIN"/>
    <property type="match status" value="1"/>
</dbReference>
<dbReference type="InParanoid" id="D3BV01"/>
<dbReference type="InterPro" id="IPR002110">
    <property type="entry name" value="Ankyrin_rpt"/>
</dbReference>
<gene>
    <name evidence="1" type="ORF">PPL_11973</name>
</gene>
<comment type="caution">
    <text evidence="1">The sequence shown here is derived from an EMBL/GenBank/DDBJ whole genome shotgun (WGS) entry which is preliminary data.</text>
</comment>
<dbReference type="EMBL" id="ADBJ01000060">
    <property type="protein sequence ID" value="EFA74939.1"/>
    <property type="molecule type" value="Genomic_DNA"/>
</dbReference>